<name>A0A1G4S1H9_9CAUL</name>
<gene>
    <name evidence="1" type="ORF">SAMN02927928_2334</name>
</gene>
<organism evidence="1 2">
    <name type="scientific">Asticcacaulis taihuensis</name>
    <dbReference type="NCBI Taxonomy" id="260084"/>
    <lineage>
        <taxon>Bacteria</taxon>
        <taxon>Pseudomonadati</taxon>
        <taxon>Pseudomonadota</taxon>
        <taxon>Alphaproteobacteria</taxon>
        <taxon>Caulobacterales</taxon>
        <taxon>Caulobacteraceae</taxon>
        <taxon>Asticcacaulis</taxon>
    </lineage>
</organism>
<keyword evidence="2" id="KW-1185">Reference proteome</keyword>
<accession>A0A1G4S1H9</accession>
<reference evidence="2" key="1">
    <citation type="submission" date="2016-10" db="EMBL/GenBank/DDBJ databases">
        <authorList>
            <person name="Varghese N."/>
            <person name="Submissions S."/>
        </authorList>
    </citation>
    <scope>NUCLEOTIDE SEQUENCE [LARGE SCALE GENOMIC DNA]</scope>
    <source>
        <strain evidence="2">CGMCC 1.3431</strain>
    </source>
</reference>
<dbReference type="Proteomes" id="UP000199150">
    <property type="component" value="Unassembled WGS sequence"/>
</dbReference>
<sequence>MKWMLRGLAVIVVLSVGYGVLANYVPRARIAAICVPAEVLGINLRLIPLNRADWGYLKLRSGKAGLDALQDLEIHGATDKIRQASVAVQDQWLEAGHVSRIGGGHLFWEVIQKKETQFNELRMPLDGKTLLQDLLPGQQIPESFWQKWRYRLPCLLPPKTSATGECVLHMADLTSDSQAEIIVDVQTIGKWEEYIKPAVGHKLAIFQSKGSGWESIARFRLCPNEQVTAGDGQIIFSDQPLDTLWINGHAVNFFDSDCMVRENTIPSPAGNLDQARTMAPLLTHIARPPFSKPLPAPLATALADRTLVLPWATEPPMRETGMKPAYQGLPPCFTSHNPKACMAMVADIDHDGSDDVVILDREVRKDVSTWRLATLLMVQQGRWTVVANHAACAEEGQKFEDLKVEFKPSTWRPIEFAGRLYLPDEASDNCNQHYPIL</sequence>
<protein>
    <submittedName>
        <fullName evidence="1">Uncharacterized protein</fullName>
    </submittedName>
</protein>
<dbReference type="OrthoDB" id="9823490at2"/>
<proteinExistence type="predicted"/>
<dbReference type="AlphaFoldDB" id="A0A1G4S1H9"/>
<dbReference type="EMBL" id="FMTS01000003">
    <property type="protein sequence ID" value="SCW62861.1"/>
    <property type="molecule type" value="Genomic_DNA"/>
</dbReference>
<evidence type="ECO:0000313" key="2">
    <source>
        <dbReference type="Proteomes" id="UP000199150"/>
    </source>
</evidence>
<evidence type="ECO:0000313" key="1">
    <source>
        <dbReference type="EMBL" id="SCW62861.1"/>
    </source>
</evidence>
<dbReference type="RefSeq" id="WP_090647976.1">
    <property type="nucleotide sequence ID" value="NZ_CBCRYE010000001.1"/>
</dbReference>